<comment type="caution">
    <text evidence="8">The sequence shown here is derived from an EMBL/GenBank/DDBJ whole genome shotgun (WGS) entry which is preliminary data.</text>
</comment>
<evidence type="ECO:0000256" key="1">
    <source>
        <dbReference type="ARBA" id="ARBA00009342"/>
    </source>
</evidence>
<dbReference type="PANTHER" id="PTHR36449:SF1">
    <property type="entry name" value="ACETYLTRANSFERASE"/>
    <property type="match status" value="1"/>
</dbReference>
<evidence type="ECO:0000256" key="2">
    <source>
        <dbReference type="ARBA" id="ARBA00022491"/>
    </source>
</evidence>
<dbReference type="InterPro" id="IPR000182">
    <property type="entry name" value="GNAT_dom"/>
</dbReference>
<dbReference type="CDD" id="cd04301">
    <property type="entry name" value="NAT_SF"/>
    <property type="match status" value="1"/>
</dbReference>
<dbReference type="InterPro" id="IPR016181">
    <property type="entry name" value="Acyl_CoA_acyltransferase"/>
</dbReference>
<keyword evidence="3" id="KW-1277">Toxin-antitoxin system</keyword>
<protein>
    <submittedName>
        <fullName evidence="8">GNAT family N-acetyltransferase</fullName>
    </submittedName>
</protein>
<evidence type="ECO:0000256" key="6">
    <source>
        <dbReference type="ARBA" id="ARBA00049880"/>
    </source>
</evidence>
<dbReference type="Gene3D" id="3.40.630.30">
    <property type="match status" value="1"/>
</dbReference>
<dbReference type="EMBL" id="BAABFL010000229">
    <property type="protein sequence ID" value="GAA4649645.1"/>
    <property type="molecule type" value="Genomic_DNA"/>
</dbReference>
<gene>
    <name evidence="8" type="ORF">GCM10023116_19220</name>
</gene>
<dbReference type="Pfam" id="PF13508">
    <property type="entry name" value="Acetyltransf_7"/>
    <property type="match status" value="1"/>
</dbReference>
<proteinExistence type="inferred from homology"/>
<reference evidence="9" key="1">
    <citation type="journal article" date="2019" name="Int. J. Syst. Evol. Microbiol.">
        <title>The Global Catalogue of Microorganisms (GCM) 10K type strain sequencing project: providing services to taxonomists for standard genome sequencing and annotation.</title>
        <authorList>
            <consortium name="The Broad Institute Genomics Platform"/>
            <consortium name="The Broad Institute Genome Sequencing Center for Infectious Disease"/>
            <person name="Wu L."/>
            <person name="Ma J."/>
        </authorList>
    </citation>
    <scope>NUCLEOTIDE SEQUENCE [LARGE SCALE GENOMIC DNA]</scope>
    <source>
        <strain evidence="9">JCM 17805</strain>
    </source>
</reference>
<feature type="domain" description="N-acetyltransferase" evidence="7">
    <location>
        <begin position="26"/>
        <end position="169"/>
    </location>
</feature>
<evidence type="ECO:0000256" key="3">
    <source>
        <dbReference type="ARBA" id="ARBA00022649"/>
    </source>
</evidence>
<dbReference type="PANTHER" id="PTHR36449">
    <property type="entry name" value="ACETYLTRANSFERASE-RELATED"/>
    <property type="match status" value="1"/>
</dbReference>
<evidence type="ECO:0000256" key="4">
    <source>
        <dbReference type="ARBA" id="ARBA00022679"/>
    </source>
</evidence>
<keyword evidence="9" id="KW-1185">Reference proteome</keyword>
<keyword evidence="4" id="KW-0808">Transferase</keyword>
<dbReference type="PROSITE" id="PS51186">
    <property type="entry name" value="GNAT"/>
    <property type="match status" value="1"/>
</dbReference>
<dbReference type="Proteomes" id="UP001500604">
    <property type="component" value="Unassembled WGS sequence"/>
</dbReference>
<keyword evidence="5" id="KW-0012">Acyltransferase</keyword>
<comment type="catalytic activity">
    <reaction evidence="6">
        <text>glycyl-tRNA(Gly) + acetyl-CoA = N-acetylglycyl-tRNA(Gly) + CoA + H(+)</text>
        <dbReference type="Rhea" id="RHEA:81867"/>
        <dbReference type="Rhea" id="RHEA-COMP:9683"/>
        <dbReference type="Rhea" id="RHEA-COMP:19766"/>
        <dbReference type="ChEBI" id="CHEBI:15378"/>
        <dbReference type="ChEBI" id="CHEBI:57287"/>
        <dbReference type="ChEBI" id="CHEBI:57288"/>
        <dbReference type="ChEBI" id="CHEBI:78522"/>
        <dbReference type="ChEBI" id="CHEBI:232036"/>
    </reaction>
</comment>
<evidence type="ECO:0000259" key="7">
    <source>
        <dbReference type="PROSITE" id="PS51186"/>
    </source>
</evidence>
<sequence>MSWSAEFVEIDKARHDRDSFDCGEEELNRFLQTQAVKHMQAGISRTMVLPAKQPLPNQKWPICAFYSIAPSSISRDKLPQGMAKRLPKYPIPVFLLAQLAVHRSYHGQGLGKICLVHALRYFWEINAHMRAYAIVVDCLTESAEAFYRKYGFEVLCDHNGRTRMFIPMKTVEQLFAD</sequence>
<keyword evidence="2" id="KW-0678">Repressor</keyword>
<evidence type="ECO:0000313" key="8">
    <source>
        <dbReference type="EMBL" id="GAA4649645.1"/>
    </source>
</evidence>
<dbReference type="SUPFAM" id="SSF55729">
    <property type="entry name" value="Acyl-CoA N-acyltransferases (Nat)"/>
    <property type="match status" value="1"/>
</dbReference>
<evidence type="ECO:0000313" key="9">
    <source>
        <dbReference type="Proteomes" id="UP001500604"/>
    </source>
</evidence>
<organism evidence="8 9">
    <name type="scientific">Kistimonas scapharcae</name>
    <dbReference type="NCBI Taxonomy" id="1036133"/>
    <lineage>
        <taxon>Bacteria</taxon>
        <taxon>Pseudomonadati</taxon>
        <taxon>Pseudomonadota</taxon>
        <taxon>Gammaproteobacteria</taxon>
        <taxon>Oceanospirillales</taxon>
        <taxon>Endozoicomonadaceae</taxon>
        <taxon>Kistimonas</taxon>
    </lineage>
</organism>
<name>A0ABP8V2W7_9GAMM</name>
<accession>A0ABP8V2W7</accession>
<evidence type="ECO:0000256" key="5">
    <source>
        <dbReference type="ARBA" id="ARBA00023315"/>
    </source>
</evidence>
<comment type="similarity">
    <text evidence="1">Belongs to the acetyltransferase family. GNAT subfamily.</text>
</comment>
<dbReference type="RefSeq" id="WP_345195590.1">
    <property type="nucleotide sequence ID" value="NZ_BAABFL010000229.1"/>
</dbReference>